<dbReference type="EMBL" id="QPFP01000080">
    <property type="protein sequence ID" value="TEB23197.1"/>
    <property type="molecule type" value="Genomic_DNA"/>
</dbReference>
<evidence type="ECO:0000313" key="1">
    <source>
        <dbReference type="EMBL" id="TEB23197.1"/>
    </source>
</evidence>
<sequence>MKKLRAIIAIEENTVHSFEHHSFQVISEKEPESDFRHGWYPSAHLAQKYAA</sequence>
<keyword evidence="2" id="KW-1185">Reference proteome</keyword>
<name>A0A4Y7SMU5_COPMI</name>
<dbReference type="Proteomes" id="UP000298030">
    <property type="component" value="Unassembled WGS sequence"/>
</dbReference>
<accession>A0A4Y7SMU5</accession>
<reference evidence="1 2" key="1">
    <citation type="journal article" date="2019" name="Nat. Ecol. Evol.">
        <title>Megaphylogeny resolves global patterns of mushroom evolution.</title>
        <authorList>
            <person name="Varga T."/>
            <person name="Krizsan K."/>
            <person name="Foldi C."/>
            <person name="Dima B."/>
            <person name="Sanchez-Garcia M."/>
            <person name="Sanchez-Ramirez S."/>
            <person name="Szollosi G.J."/>
            <person name="Szarkandi J.G."/>
            <person name="Papp V."/>
            <person name="Albert L."/>
            <person name="Andreopoulos W."/>
            <person name="Angelini C."/>
            <person name="Antonin V."/>
            <person name="Barry K.W."/>
            <person name="Bougher N.L."/>
            <person name="Buchanan P."/>
            <person name="Buyck B."/>
            <person name="Bense V."/>
            <person name="Catcheside P."/>
            <person name="Chovatia M."/>
            <person name="Cooper J."/>
            <person name="Damon W."/>
            <person name="Desjardin D."/>
            <person name="Finy P."/>
            <person name="Geml J."/>
            <person name="Haridas S."/>
            <person name="Hughes K."/>
            <person name="Justo A."/>
            <person name="Karasinski D."/>
            <person name="Kautmanova I."/>
            <person name="Kiss B."/>
            <person name="Kocsube S."/>
            <person name="Kotiranta H."/>
            <person name="LaButti K.M."/>
            <person name="Lechner B.E."/>
            <person name="Liimatainen K."/>
            <person name="Lipzen A."/>
            <person name="Lukacs Z."/>
            <person name="Mihaltcheva S."/>
            <person name="Morgado L.N."/>
            <person name="Niskanen T."/>
            <person name="Noordeloos M.E."/>
            <person name="Ohm R.A."/>
            <person name="Ortiz-Santana B."/>
            <person name="Ovrebo C."/>
            <person name="Racz N."/>
            <person name="Riley R."/>
            <person name="Savchenko A."/>
            <person name="Shiryaev A."/>
            <person name="Soop K."/>
            <person name="Spirin V."/>
            <person name="Szebenyi C."/>
            <person name="Tomsovsky M."/>
            <person name="Tulloss R.E."/>
            <person name="Uehling J."/>
            <person name="Grigoriev I.V."/>
            <person name="Vagvolgyi C."/>
            <person name="Papp T."/>
            <person name="Martin F.M."/>
            <person name="Miettinen O."/>
            <person name="Hibbett D.S."/>
            <person name="Nagy L.G."/>
        </authorList>
    </citation>
    <scope>NUCLEOTIDE SEQUENCE [LARGE SCALE GENOMIC DNA]</scope>
    <source>
        <strain evidence="1 2">FP101781</strain>
    </source>
</reference>
<proteinExistence type="predicted"/>
<dbReference type="AlphaFoldDB" id="A0A4Y7SMU5"/>
<comment type="caution">
    <text evidence="1">The sequence shown here is derived from an EMBL/GenBank/DDBJ whole genome shotgun (WGS) entry which is preliminary data.</text>
</comment>
<organism evidence="1 2">
    <name type="scientific">Coprinellus micaceus</name>
    <name type="common">Glistening ink-cap mushroom</name>
    <name type="synonym">Coprinus micaceus</name>
    <dbReference type="NCBI Taxonomy" id="71717"/>
    <lineage>
        <taxon>Eukaryota</taxon>
        <taxon>Fungi</taxon>
        <taxon>Dikarya</taxon>
        <taxon>Basidiomycota</taxon>
        <taxon>Agaricomycotina</taxon>
        <taxon>Agaricomycetes</taxon>
        <taxon>Agaricomycetidae</taxon>
        <taxon>Agaricales</taxon>
        <taxon>Agaricineae</taxon>
        <taxon>Psathyrellaceae</taxon>
        <taxon>Coprinellus</taxon>
    </lineage>
</organism>
<protein>
    <submittedName>
        <fullName evidence="1">Uncharacterized protein</fullName>
    </submittedName>
</protein>
<evidence type="ECO:0000313" key="2">
    <source>
        <dbReference type="Proteomes" id="UP000298030"/>
    </source>
</evidence>
<gene>
    <name evidence="1" type="ORF">FA13DRAFT_1740167</name>
</gene>